<dbReference type="STRING" id="1849968.A8C32_11660"/>
<proteinExistence type="predicted"/>
<dbReference type="PROSITE" id="PS50109">
    <property type="entry name" value="HIS_KIN"/>
    <property type="match status" value="1"/>
</dbReference>
<dbReference type="SUPFAM" id="SSF55874">
    <property type="entry name" value="ATPase domain of HSP90 chaperone/DNA topoisomerase II/histidine kinase"/>
    <property type="match status" value="1"/>
</dbReference>
<protein>
    <recommendedName>
        <fullName evidence="2">histidine kinase</fullName>
        <ecNumber evidence="2">2.7.13.3</ecNumber>
    </recommendedName>
</protein>
<dbReference type="RefSeq" id="WP_069828806.1">
    <property type="nucleotide sequence ID" value="NZ_MDJD01000007.1"/>
</dbReference>
<comment type="caution">
    <text evidence="8">The sequence shown here is derived from an EMBL/GenBank/DDBJ whole genome shotgun (WGS) entry which is preliminary data.</text>
</comment>
<sequence length="480" mass="55907">MIKSIENNSTNNLEKSFWLIKEGSCYWSLGFFKILKKKVDNENMNFQYFLDNYLKKEDRSVFINNYYGFLNNDISFTQVIKIKNKNDKYREFTAKTINKLDENANELIKAICFKKKKIKTVKKVSSDLFYYQETLEMTGTGSWYVDFLKQKSYWDSQARQILEYPENYIPSVSKSINYYASEHQELAMKLFTECGMSGKAFDNEIKMLTANHKKIWVRAIGKPVYNKKQEIIGLRGVFQNIDEAKTKELTLKKTSEVIASQNSRLFNFAHIVSHNLRSHTSNLSLVLELIDNVESNQEKFELFESIREISKSLNTTIDHLNEVVTIQTRTYNNKVQTHFNDTLDIIKTSIGHILKETNSTIISNFDELKYIDYIPAYLESILLNLITNSIKYKHPERNTIITIKSYIEDDNNYLTISDNGIGLDMEKFGDKLFGMYKTFHRNSDAVGIGLFITKNQIESLNGQIFVESKVNTGTTFKIKF</sequence>
<keyword evidence="3" id="KW-0597">Phosphoprotein</keyword>
<dbReference type="InterPro" id="IPR013655">
    <property type="entry name" value="PAS_fold_3"/>
</dbReference>
<evidence type="ECO:0000256" key="1">
    <source>
        <dbReference type="ARBA" id="ARBA00000085"/>
    </source>
</evidence>
<dbReference type="PROSITE" id="PS50113">
    <property type="entry name" value="PAC"/>
    <property type="match status" value="1"/>
</dbReference>
<dbReference type="EC" id="2.7.13.3" evidence="2"/>
<dbReference type="Pfam" id="PF02518">
    <property type="entry name" value="HATPase_c"/>
    <property type="match status" value="1"/>
</dbReference>
<dbReference type="InterPro" id="IPR003594">
    <property type="entry name" value="HATPase_dom"/>
</dbReference>
<name>A0A1E5TDE2_9FLAO</name>
<dbReference type="SMART" id="SM00086">
    <property type="entry name" value="PAC"/>
    <property type="match status" value="1"/>
</dbReference>
<evidence type="ECO:0000256" key="5">
    <source>
        <dbReference type="ARBA" id="ARBA00022777"/>
    </source>
</evidence>
<keyword evidence="5" id="KW-0418">Kinase</keyword>
<keyword evidence="9" id="KW-1185">Reference proteome</keyword>
<dbReference type="PANTHER" id="PTHR43304">
    <property type="entry name" value="PHYTOCHROME-LIKE PROTEIN CPH1"/>
    <property type="match status" value="1"/>
</dbReference>
<dbReference type="EMBL" id="MDJD01000007">
    <property type="protein sequence ID" value="OEK09369.1"/>
    <property type="molecule type" value="Genomic_DNA"/>
</dbReference>
<evidence type="ECO:0000259" key="6">
    <source>
        <dbReference type="PROSITE" id="PS50109"/>
    </source>
</evidence>
<keyword evidence="4" id="KW-0808">Transferase</keyword>
<evidence type="ECO:0000313" key="8">
    <source>
        <dbReference type="EMBL" id="OEK09369.1"/>
    </source>
</evidence>
<accession>A0A1E5TDE2</accession>
<dbReference type="Gene3D" id="3.30.450.20">
    <property type="entry name" value="PAS domain"/>
    <property type="match status" value="1"/>
</dbReference>
<dbReference type="SMART" id="SM00387">
    <property type="entry name" value="HATPase_c"/>
    <property type="match status" value="1"/>
</dbReference>
<dbReference type="InterPro" id="IPR036890">
    <property type="entry name" value="HATPase_C_sf"/>
</dbReference>
<gene>
    <name evidence="8" type="ORF">A8C32_11660</name>
</gene>
<evidence type="ECO:0000256" key="2">
    <source>
        <dbReference type="ARBA" id="ARBA00012438"/>
    </source>
</evidence>
<dbReference type="GO" id="GO:0004673">
    <property type="term" value="F:protein histidine kinase activity"/>
    <property type="evidence" value="ECO:0007669"/>
    <property type="project" value="UniProtKB-EC"/>
</dbReference>
<dbReference type="InterPro" id="IPR035965">
    <property type="entry name" value="PAS-like_dom_sf"/>
</dbReference>
<dbReference type="Gene3D" id="3.30.565.10">
    <property type="entry name" value="Histidine kinase-like ATPase, C-terminal domain"/>
    <property type="match status" value="1"/>
</dbReference>
<dbReference type="OrthoDB" id="5522855at2"/>
<dbReference type="SUPFAM" id="SSF55785">
    <property type="entry name" value="PYP-like sensor domain (PAS domain)"/>
    <property type="match status" value="1"/>
</dbReference>
<dbReference type="PANTHER" id="PTHR43304:SF1">
    <property type="entry name" value="PAC DOMAIN-CONTAINING PROTEIN"/>
    <property type="match status" value="1"/>
</dbReference>
<evidence type="ECO:0000259" key="7">
    <source>
        <dbReference type="PROSITE" id="PS50113"/>
    </source>
</evidence>
<evidence type="ECO:0000256" key="4">
    <source>
        <dbReference type="ARBA" id="ARBA00022679"/>
    </source>
</evidence>
<dbReference type="InterPro" id="IPR001610">
    <property type="entry name" value="PAC"/>
</dbReference>
<dbReference type="InterPro" id="IPR005467">
    <property type="entry name" value="His_kinase_dom"/>
</dbReference>
<feature type="domain" description="Histidine kinase" evidence="6">
    <location>
        <begin position="271"/>
        <end position="480"/>
    </location>
</feature>
<reference evidence="8 9" key="1">
    <citation type="submission" date="2016-05" db="EMBL/GenBank/DDBJ databases">
        <title>Draft Genome Sequence of Algibacter sp. Strain SK-16 Isolated from the Surface Water of Aburatsubo Inlet.</title>
        <authorList>
            <person name="Wong S.-K."/>
            <person name="Yoshizawa S."/>
            <person name="Nakajima Y."/>
            <person name="Ogura Y."/>
            <person name="Tetsuya H."/>
            <person name="Hamasaki K."/>
        </authorList>
    </citation>
    <scope>NUCLEOTIDE SEQUENCE [LARGE SCALE GENOMIC DNA]</scope>
    <source>
        <strain evidence="8 9">SK-16</strain>
    </source>
</reference>
<evidence type="ECO:0000313" key="9">
    <source>
        <dbReference type="Proteomes" id="UP000095713"/>
    </source>
</evidence>
<dbReference type="Pfam" id="PF08447">
    <property type="entry name" value="PAS_3"/>
    <property type="match status" value="1"/>
</dbReference>
<dbReference type="Proteomes" id="UP000095713">
    <property type="component" value="Unassembled WGS sequence"/>
</dbReference>
<dbReference type="InterPro" id="IPR052162">
    <property type="entry name" value="Sensor_kinase/Photoreceptor"/>
</dbReference>
<dbReference type="AlphaFoldDB" id="A0A1E5TDE2"/>
<organism evidence="8 9">
    <name type="scientific">Flavivirga aquatica</name>
    <dbReference type="NCBI Taxonomy" id="1849968"/>
    <lineage>
        <taxon>Bacteria</taxon>
        <taxon>Pseudomonadati</taxon>
        <taxon>Bacteroidota</taxon>
        <taxon>Flavobacteriia</taxon>
        <taxon>Flavobacteriales</taxon>
        <taxon>Flavobacteriaceae</taxon>
        <taxon>Flavivirga</taxon>
    </lineage>
</organism>
<dbReference type="InterPro" id="IPR004358">
    <property type="entry name" value="Sig_transdc_His_kin-like_C"/>
</dbReference>
<dbReference type="PRINTS" id="PR00344">
    <property type="entry name" value="BCTRLSENSOR"/>
</dbReference>
<comment type="catalytic activity">
    <reaction evidence="1">
        <text>ATP + protein L-histidine = ADP + protein N-phospho-L-histidine.</text>
        <dbReference type="EC" id="2.7.13.3"/>
    </reaction>
</comment>
<feature type="domain" description="PAC" evidence="7">
    <location>
        <begin position="201"/>
        <end position="253"/>
    </location>
</feature>
<dbReference type="InterPro" id="IPR000700">
    <property type="entry name" value="PAS-assoc_C"/>
</dbReference>
<evidence type="ECO:0000256" key="3">
    <source>
        <dbReference type="ARBA" id="ARBA00022553"/>
    </source>
</evidence>